<dbReference type="Pfam" id="PF08718">
    <property type="entry name" value="GLTP"/>
    <property type="match status" value="1"/>
</dbReference>
<dbReference type="AlphaFoldDB" id="A0A1B6IEN7"/>
<dbReference type="InterPro" id="IPR036497">
    <property type="entry name" value="GLTP_sf"/>
</dbReference>
<dbReference type="FunFam" id="1.10.3520.10:FF:000002">
    <property type="entry name" value="Ceramide-1-phosphate transfer protein"/>
    <property type="match status" value="1"/>
</dbReference>
<dbReference type="GO" id="GO:0016020">
    <property type="term" value="C:membrane"/>
    <property type="evidence" value="ECO:0007669"/>
    <property type="project" value="TreeGrafter"/>
</dbReference>
<dbReference type="SUPFAM" id="SSF110004">
    <property type="entry name" value="Glycolipid transfer protein, GLTP"/>
    <property type="match status" value="1"/>
</dbReference>
<dbReference type="PANTHER" id="PTHR10219">
    <property type="entry name" value="GLYCOLIPID TRANSFER PROTEIN-RELATED"/>
    <property type="match status" value="1"/>
</dbReference>
<proteinExistence type="inferred from homology"/>
<dbReference type="Gene3D" id="1.10.3520.10">
    <property type="entry name" value="Glycolipid transfer protein"/>
    <property type="match status" value="1"/>
</dbReference>
<dbReference type="GO" id="GO:0032691">
    <property type="term" value="P:negative regulation of interleukin-1 beta production"/>
    <property type="evidence" value="ECO:0007669"/>
    <property type="project" value="UniProtKB-ARBA"/>
</dbReference>
<evidence type="ECO:0000256" key="1">
    <source>
        <dbReference type="ARBA" id="ARBA00007148"/>
    </source>
</evidence>
<dbReference type="PANTHER" id="PTHR10219:SF43">
    <property type="entry name" value="GLYCOLIPID TRANSFER PROTEIN DOMAIN-CONTAINING PROTEIN"/>
    <property type="match status" value="1"/>
</dbReference>
<dbReference type="EMBL" id="GECU01022308">
    <property type="protein sequence ID" value="JAS85398.1"/>
    <property type="molecule type" value="Transcribed_RNA"/>
</dbReference>
<sequence length="281" mass="32127">DLSSLSREESLPCSRKWLLIILQLNGSSNTALKTHFSCTLIYILIEFEVFCIIMAQKTELHQSEINGEVTSVQTSEHFFDFRSVHDNFAACLIDDGDIELDTYVNAYRELQKFCQLMGSVFGFVGSEISSKMEALEQVRTANKSNNFSTMKKMVQFEIDKGMLKDSSYISGSRTLLRLHRGLDFLRQFLKRIGELQPGDKTNTIGQEVYDETLGKYHSWLIRKGARLAMFVLPTRDVLLERVCGKNTQSALSALPDMLLSTNEVYNRTELYFKEKDLLNLP</sequence>
<organism evidence="3">
    <name type="scientific">Homalodisca liturata</name>
    <dbReference type="NCBI Taxonomy" id="320908"/>
    <lineage>
        <taxon>Eukaryota</taxon>
        <taxon>Metazoa</taxon>
        <taxon>Ecdysozoa</taxon>
        <taxon>Arthropoda</taxon>
        <taxon>Hexapoda</taxon>
        <taxon>Insecta</taxon>
        <taxon>Pterygota</taxon>
        <taxon>Neoptera</taxon>
        <taxon>Paraneoptera</taxon>
        <taxon>Hemiptera</taxon>
        <taxon>Auchenorrhyncha</taxon>
        <taxon>Membracoidea</taxon>
        <taxon>Cicadellidae</taxon>
        <taxon>Cicadellinae</taxon>
        <taxon>Proconiini</taxon>
        <taxon>Homalodisca</taxon>
    </lineage>
</organism>
<dbReference type="GO" id="GO:1902387">
    <property type="term" value="F:ceramide 1-phosphate binding"/>
    <property type="evidence" value="ECO:0007669"/>
    <property type="project" value="TreeGrafter"/>
</dbReference>
<comment type="similarity">
    <text evidence="1">Belongs to the GLTP family.</text>
</comment>
<protein>
    <recommendedName>
        <fullName evidence="2">Glycolipid transfer protein domain-containing protein</fullName>
    </recommendedName>
</protein>
<dbReference type="GO" id="GO:1902388">
    <property type="term" value="F:ceramide 1-phosphate transfer activity"/>
    <property type="evidence" value="ECO:0007669"/>
    <property type="project" value="TreeGrafter"/>
</dbReference>
<evidence type="ECO:0000259" key="2">
    <source>
        <dbReference type="Pfam" id="PF08718"/>
    </source>
</evidence>
<feature type="domain" description="Glycolipid transfer protein" evidence="2">
    <location>
        <begin position="98"/>
        <end position="243"/>
    </location>
</feature>
<gene>
    <name evidence="3" type="ORF">g.6108</name>
</gene>
<reference evidence="3" key="1">
    <citation type="submission" date="2015-11" db="EMBL/GenBank/DDBJ databases">
        <title>De novo transcriptome assembly of four potential Pierce s Disease insect vectors from Arizona vineyards.</title>
        <authorList>
            <person name="Tassone E.E."/>
        </authorList>
    </citation>
    <scope>NUCLEOTIDE SEQUENCE</scope>
</reference>
<name>A0A1B6IEN7_9HEMI</name>
<accession>A0A1B6IEN7</accession>
<feature type="non-terminal residue" evidence="3">
    <location>
        <position position="1"/>
    </location>
</feature>
<evidence type="ECO:0000313" key="3">
    <source>
        <dbReference type="EMBL" id="JAS85398.1"/>
    </source>
</evidence>
<dbReference type="InterPro" id="IPR014830">
    <property type="entry name" value="Glycolipid_transfer_prot_dom"/>
</dbReference>
<dbReference type="GO" id="GO:0005829">
    <property type="term" value="C:cytosol"/>
    <property type="evidence" value="ECO:0007669"/>
    <property type="project" value="TreeGrafter"/>
</dbReference>